<dbReference type="Proteomes" id="UP000801428">
    <property type="component" value="Unassembled WGS sequence"/>
</dbReference>
<reference evidence="1" key="1">
    <citation type="submission" date="2019-04" db="EMBL/GenBank/DDBJ databases">
        <title>Sequencing of skin fungus with MAO and IRED activity.</title>
        <authorList>
            <person name="Marsaioli A.J."/>
            <person name="Bonatto J.M.C."/>
            <person name="Reis Junior O."/>
        </authorList>
    </citation>
    <scope>NUCLEOTIDE SEQUENCE</scope>
    <source>
        <strain evidence="1">30M1</strain>
    </source>
</reference>
<evidence type="ECO:0000313" key="1">
    <source>
        <dbReference type="EMBL" id="KAF2994657.1"/>
    </source>
</evidence>
<organism evidence="1 2">
    <name type="scientific">Curvularia kusanoi</name>
    <name type="common">Cochliobolus kusanoi</name>
    <dbReference type="NCBI Taxonomy" id="90978"/>
    <lineage>
        <taxon>Eukaryota</taxon>
        <taxon>Fungi</taxon>
        <taxon>Dikarya</taxon>
        <taxon>Ascomycota</taxon>
        <taxon>Pezizomycotina</taxon>
        <taxon>Dothideomycetes</taxon>
        <taxon>Pleosporomycetidae</taxon>
        <taxon>Pleosporales</taxon>
        <taxon>Pleosporineae</taxon>
        <taxon>Pleosporaceae</taxon>
        <taxon>Curvularia</taxon>
    </lineage>
</organism>
<accession>A0A9P4T5S3</accession>
<protein>
    <submittedName>
        <fullName evidence="1">Uncharacterized protein</fullName>
    </submittedName>
</protein>
<dbReference type="InterPro" id="IPR032675">
    <property type="entry name" value="LRR_dom_sf"/>
</dbReference>
<name>A0A9P4T5S3_CURKU</name>
<dbReference type="EMBL" id="SWKU01000038">
    <property type="protein sequence ID" value="KAF2994657.1"/>
    <property type="molecule type" value="Genomic_DNA"/>
</dbReference>
<proteinExistence type="predicted"/>
<dbReference type="Gene3D" id="3.80.10.10">
    <property type="entry name" value="Ribonuclease Inhibitor"/>
    <property type="match status" value="1"/>
</dbReference>
<evidence type="ECO:0000313" key="2">
    <source>
        <dbReference type="Proteomes" id="UP000801428"/>
    </source>
</evidence>
<keyword evidence="2" id="KW-1185">Reference proteome</keyword>
<comment type="caution">
    <text evidence="1">The sequence shown here is derived from an EMBL/GenBank/DDBJ whole genome shotgun (WGS) entry which is preliminary data.</text>
</comment>
<dbReference type="AlphaFoldDB" id="A0A9P4T5S3"/>
<sequence length="230" mass="23890">MSLDAIRSQLTADDFSASIDEAHTSLPSSITLIWARGGSNASTLHTIISTVSGNLTHLALHRGNLTDPPAQREDALTQDDADTLASLLAAAPKLTKLELGFAGYAPDSVTYAPSLEGTQATTADIPAAGATPLVYPSTFAKSIGNLVSFIATGQVDFVLPVILGSLDGTKLTELALGDTVVPSSAELEKLAAETGKLQRLYLAANVDTAAAKKLVDANKGLKETRVYVLD</sequence>
<gene>
    <name evidence="1" type="ORF">E8E13_000442</name>
</gene>
<dbReference type="OrthoDB" id="10410268at2759"/>